<evidence type="ECO:0000259" key="1">
    <source>
        <dbReference type="Pfam" id="PF10881"/>
    </source>
</evidence>
<dbReference type="EMBL" id="BFBR01000010">
    <property type="protein sequence ID" value="GBF59063.1"/>
    <property type="molecule type" value="Genomic_DNA"/>
</dbReference>
<evidence type="ECO:0000313" key="3">
    <source>
        <dbReference type="Proteomes" id="UP000245086"/>
    </source>
</evidence>
<dbReference type="RefSeq" id="WP_108985920.1">
    <property type="nucleotide sequence ID" value="NZ_BFBR01000010.1"/>
</dbReference>
<protein>
    <recommendedName>
        <fullName evidence="1">DUF2726 domain-containing protein</fullName>
    </recommendedName>
</protein>
<dbReference type="Pfam" id="PF10881">
    <property type="entry name" value="DUF2726"/>
    <property type="match status" value="1"/>
</dbReference>
<dbReference type="Proteomes" id="UP000245086">
    <property type="component" value="Unassembled WGS sequence"/>
</dbReference>
<dbReference type="AlphaFoldDB" id="A0A2P2EDB8"/>
<comment type="caution">
    <text evidence="2">The sequence shown here is derived from an EMBL/GenBank/DDBJ whole genome shotgun (WGS) entry which is preliminary data.</text>
</comment>
<gene>
    <name evidence="2" type="ORF">PbB2_02755</name>
</gene>
<evidence type="ECO:0000313" key="2">
    <source>
        <dbReference type="EMBL" id="GBF59063.1"/>
    </source>
</evidence>
<reference evidence="2 3" key="1">
    <citation type="journal article" date="2018" name="Genome Announc.">
        <title>Draft Genome Sequence of "Candidatus Phycosocius bacilliformis," an Alphaproteobacterial Ectosymbiont of the Hydrocarbon-Producing Green Alga Botryococcus braunii.</title>
        <authorList>
            <person name="Tanabe Y."/>
            <person name="Yamaguchi H."/>
            <person name="Watanabe M.M."/>
        </authorList>
    </citation>
    <scope>NUCLEOTIDE SEQUENCE [LARGE SCALE GENOMIC DNA]</scope>
    <source>
        <strain evidence="2 3">BOTRYCO-2</strain>
    </source>
</reference>
<proteinExistence type="predicted"/>
<keyword evidence="3" id="KW-1185">Reference proteome</keyword>
<sequence>MEFSLVIALIFVVVIAMAIANARIGRRFGRPTYSKSRFLTQPEAQLYRRLKSALGEGFEVFAQVSMGAIMEPQSRDKQTRRADFNRICAKRIDFIITDNALDIVCIVELDDRSHNIEKDAERDALTASAGIPTIRWMARALPGPKDIRRAIHELAPHVMSEDQVQTSGWQARRIAKAT</sequence>
<accession>A0A2P2EDB8</accession>
<dbReference type="OrthoDB" id="8018770at2"/>
<dbReference type="InterPro" id="IPR024402">
    <property type="entry name" value="DUF2726"/>
</dbReference>
<feature type="domain" description="DUF2726" evidence="1">
    <location>
        <begin position="37"/>
        <end position="153"/>
    </location>
</feature>
<name>A0A2P2EDB8_9PROT</name>
<organism evidence="2 3">
    <name type="scientific">Candidatus Phycosocius bacilliformis</name>
    <dbReference type="NCBI Taxonomy" id="1445552"/>
    <lineage>
        <taxon>Bacteria</taxon>
        <taxon>Pseudomonadati</taxon>
        <taxon>Pseudomonadota</taxon>
        <taxon>Alphaproteobacteria</taxon>
        <taxon>Caulobacterales</taxon>
        <taxon>Caulobacterales incertae sedis</taxon>
        <taxon>Candidatus Phycosocius</taxon>
    </lineage>
</organism>